<feature type="signal peptide" evidence="1">
    <location>
        <begin position="1"/>
        <end position="34"/>
    </location>
</feature>
<dbReference type="RefSeq" id="WP_095720461.1">
    <property type="nucleotide sequence ID" value="NZ_NTFS01000025.1"/>
</dbReference>
<evidence type="ECO:0000256" key="1">
    <source>
        <dbReference type="SAM" id="SignalP"/>
    </source>
</evidence>
<protein>
    <recommendedName>
        <fullName evidence="4">P pilus assembly/Cpx signaling pathway, periplasmic inhibitor/zinc-resistance associated protein</fullName>
    </recommendedName>
</protein>
<gene>
    <name evidence="2" type="ORF">CK510_03990</name>
</gene>
<feature type="chain" id="PRO_5012878261" description="P pilus assembly/Cpx signaling pathway, periplasmic inhibitor/zinc-resistance associated protein" evidence="1">
    <location>
        <begin position="35"/>
        <end position="150"/>
    </location>
</feature>
<keyword evidence="1" id="KW-0732">Signal</keyword>
<evidence type="ECO:0000313" key="2">
    <source>
        <dbReference type="EMBL" id="PAX60038.1"/>
    </source>
</evidence>
<dbReference type="Proteomes" id="UP000218238">
    <property type="component" value="Unassembled WGS sequence"/>
</dbReference>
<dbReference type="EMBL" id="NTFS01000025">
    <property type="protein sequence ID" value="PAX60038.1"/>
    <property type="molecule type" value="Genomic_DNA"/>
</dbReference>
<keyword evidence="3" id="KW-1185">Reference proteome</keyword>
<dbReference type="OrthoDB" id="426086at2"/>
<evidence type="ECO:0000313" key="3">
    <source>
        <dbReference type="Proteomes" id="UP000218238"/>
    </source>
</evidence>
<sequence>MKFKNLSLLATGFTKYALCALTLSLTAIPYTANAKPAQQVAQANQQPSVAPPPQISLTAPQQEQVKKINLQVRNDINKVLTPSQRKQLETSLKARRTPQEITTDLKLSQQQGQKLRQIVVASQQQIFNKVLTEQQRQQIKQYQQSRKNPG</sequence>
<name>A0A2A2TPH1_9CYAN</name>
<dbReference type="AlphaFoldDB" id="A0A2A2TPH1"/>
<proteinExistence type="predicted"/>
<comment type="caution">
    <text evidence="2">The sequence shown here is derived from an EMBL/GenBank/DDBJ whole genome shotgun (WGS) entry which is preliminary data.</text>
</comment>
<accession>A0A2A2TPH1</accession>
<evidence type="ECO:0008006" key="4">
    <source>
        <dbReference type="Google" id="ProtNLM"/>
    </source>
</evidence>
<reference evidence="2 3" key="1">
    <citation type="submission" date="2017-08" db="EMBL/GenBank/DDBJ databases">
        <title>Draft genome sequence of filamentous cyanobacterium Calothrix elsteri CCALA 953.</title>
        <authorList>
            <person name="Gagunashvili A.N."/>
            <person name="Elster J."/>
            <person name="Andresson O.S."/>
        </authorList>
    </citation>
    <scope>NUCLEOTIDE SEQUENCE [LARGE SCALE GENOMIC DNA]</scope>
    <source>
        <strain evidence="2 3">CCALA 953</strain>
    </source>
</reference>
<organism evidence="2 3">
    <name type="scientific">Brunnivagina elsteri CCALA 953</name>
    <dbReference type="NCBI Taxonomy" id="987040"/>
    <lineage>
        <taxon>Bacteria</taxon>
        <taxon>Bacillati</taxon>
        <taxon>Cyanobacteriota</taxon>
        <taxon>Cyanophyceae</taxon>
        <taxon>Nostocales</taxon>
        <taxon>Calotrichaceae</taxon>
        <taxon>Brunnivagina</taxon>
    </lineage>
</organism>